<evidence type="ECO:0000256" key="1">
    <source>
        <dbReference type="ARBA" id="ARBA00004370"/>
    </source>
</evidence>
<dbReference type="FunFam" id="1.10.8.60:FF:000001">
    <property type="entry name" value="ATP-dependent zinc metalloprotease FtsH"/>
    <property type="match status" value="1"/>
</dbReference>
<keyword evidence="6 15" id="KW-0479">Metal-binding</keyword>
<proteinExistence type="inferred from homology"/>
<feature type="domain" description="AAA+ ATPase" evidence="17">
    <location>
        <begin position="194"/>
        <end position="333"/>
    </location>
</feature>
<dbReference type="Pfam" id="PF17862">
    <property type="entry name" value="AAA_lid_3"/>
    <property type="match status" value="1"/>
</dbReference>
<keyword evidence="10 15" id="KW-0067">ATP-binding</keyword>
<dbReference type="InterPro" id="IPR041569">
    <property type="entry name" value="AAA_lid_3"/>
</dbReference>
<dbReference type="SUPFAM" id="SSF140990">
    <property type="entry name" value="FtsH protease domain-like"/>
    <property type="match status" value="1"/>
</dbReference>
<dbReference type="EMBL" id="JAFGIX010000048">
    <property type="protein sequence ID" value="MBN1573412.1"/>
    <property type="molecule type" value="Genomic_DNA"/>
</dbReference>
<comment type="similarity">
    <text evidence="14 15">In the central section; belongs to the AAA ATPase family.</text>
</comment>
<dbReference type="GO" id="GO:0016887">
    <property type="term" value="F:ATP hydrolysis activity"/>
    <property type="evidence" value="ECO:0007669"/>
    <property type="project" value="UniProtKB-UniRule"/>
</dbReference>
<feature type="binding site" evidence="15">
    <location>
        <position position="424"/>
    </location>
    <ligand>
        <name>Zn(2+)</name>
        <dbReference type="ChEBI" id="CHEBI:29105"/>
        <note>catalytic</note>
    </ligand>
</feature>
<dbReference type="AlphaFoldDB" id="A0A9D8KF67"/>
<dbReference type="Gene3D" id="3.30.720.210">
    <property type="match status" value="1"/>
</dbReference>
<keyword evidence="5 15" id="KW-0812">Transmembrane</keyword>
<evidence type="ECO:0000256" key="14">
    <source>
        <dbReference type="ARBA" id="ARBA00061570"/>
    </source>
</evidence>
<comment type="similarity">
    <text evidence="16">Belongs to the AAA ATPase family.</text>
</comment>
<evidence type="ECO:0000256" key="10">
    <source>
        <dbReference type="ARBA" id="ARBA00022840"/>
    </source>
</evidence>
<feature type="binding site" evidence="15">
    <location>
        <position position="428"/>
    </location>
    <ligand>
        <name>Zn(2+)</name>
        <dbReference type="ChEBI" id="CHEBI:29105"/>
        <note>catalytic</note>
    </ligand>
</feature>
<keyword evidence="12 15" id="KW-0482">Metalloprotease</keyword>
<dbReference type="GO" id="GO:0030163">
    <property type="term" value="P:protein catabolic process"/>
    <property type="evidence" value="ECO:0007669"/>
    <property type="project" value="UniProtKB-UniRule"/>
</dbReference>
<dbReference type="PANTHER" id="PTHR23076">
    <property type="entry name" value="METALLOPROTEASE M41 FTSH"/>
    <property type="match status" value="1"/>
</dbReference>
<feature type="transmembrane region" description="Helical" evidence="15">
    <location>
        <begin position="110"/>
        <end position="130"/>
    </location>
</feature>
<dbReference type="GO" id="GO:0005886">
    <property type="term" value="C:plasma membrane"/>
    <property type="evidence" value="ECO:0007669"/>
    <property type="project" value="UniProtKB-SubCell"/>
</dbReference>
<comment type="similarity">
    <text evidence="2 15">In the C-terminal section; belongs to the peptidase M41 family.</text>
</comment>
<feature type="binding site" evidence="15">
    <location>
        <begin position="202"/>
        <end position="209"/>
    </location>
    <ligand>
        <name>ATP</name>
        <dbReference type="ChEBI" id="CHEBI:30616"/>
    </ligand>
</feature>
<keyword evidence="11 15" id="KW-1133">Transmembrane helix</keyword>
<dbReference type="InterPro" id="IPR003960">
    <property type="entry name" value="ATPase_AAA_CS"/>
</dbReference>
<evidence type="ECO:0000256" key="2">
    <source>
        <dbReference type="ARBA" id="ARBA00010044"/>
    </source>
</evidence>
<dbReference type="EC" id="3.4.24.-" evidence="15"/>
<dbReference type="CDD" id="cd19501">
    <property type="entry name" value="RecA-like_FtsH"/>
    <property type="match status" value="1"/>
</dbReference>
<evidence type="ECO:0000256" key="8">
    <source>
        <dbReference type="ARBA" id="ARBA00022801"/>
    </source>
</evidence>
<dbReference type="Pfam" id="PF00004">
    <property type="entry name" value="AAA"/>
    <property type="match status" value="1"/>
</dbReference>
<evidence type="ECO:0000256" key="6">
    <source>
        <dbReference type="ARBA" id="ARBA00022723"/>
    </source>
</evidence>
<comment type="subunit">
    <text evidence="15">Homohexamer.</text>
</comment>
<dbReference type="FunFam" id="1.20.58.760:FF:000001">
    <property type="entry name" value="ATP-dependent zinc metalloprotease FtsH"/>
    <property type="match status" value="1"/>
</dbReference>
<evidence type="ECO:0000256" key="3">
    <source>
        <dbReference type="ARBA" id="ARBA00022475"/>
    </source>
</evidence>
<name>A0A9D8KF67_9DELT</name>
<evidence type="ECO:0000259" key="17">
    <source>
        <dbReference type="SMART" id="SM00382"/>
    </source>
</evidence>
<dbReference type="Gene3D" id="1.20.58.760">
    <property type="entry name" value="Peptidase M41"/>
    <property type="match status" value="1"/>
</dbReference>
<dbReference type="NCBIfam" id="TIGR01241">
    <property type="entry name" value="FtsH_fam"/>
    <property type="match status" value="1"/>
</dbReference>
<evidence type="ECO:0000256" key="9">
    <source>
        <dbReference type="ARBA" id="ARBA00022833"/>
    </source>
</evidence>
<keyword evidence="7 15" id="KW-0547">Nucleotide-binding</keyword>
<dbReference type="HAMAP" id="MF_01458">
    <property type="entry name" value="FtsH"/>
    <property type="match status" value="1"/>
</dbReference>
<keyword evidence="8 15" id="KW-0378">Hydrolase</keyword>
<dbReference type="SUPFAM" id="SSF52540">
    <property type="entry name" value="P-loop containing nucleoside triphosphate hydrolases"/>
    <property type="match status" value="1"/>
</dbReference>
<gene>
    <name evidence="15 18" type="primary">ftsH</name>
    <name evidence="18" type="ORF">JW984_09485</name>
</gene>
<reference evidence="18" key="2">
    <citation type="submission" date="2021-01" db="EMBL/GenBank/DDBJ databases">
        <authorList>
            <person name="Hahn C.R."/>
            <person name="Youssef N.H."/>
            <person name="Elshahed M."/>
        </authorList>
    </citation>
    <scope>NUCLEOTIDE SEQUENCE</scope>
    <source>
        <strain evidence="18">Zod_Metabat.24</strain>
    </source>
</reference>
<comment type="function">
    <text evidence="15">Acts as a processive, ATP-dependent zinc metallopeptidase for both cytoplasmic and membrane proteins. Plays a role in the quality control of integral membrane proteins.</text>
</comment>
<dbReference type="InterPro" id="IPR003593">
    <property type="entry name" value="AAA+_ATPase"/>
</dbReference>
<dbReference type="InterPro" id="IPR000642">
    <property type="entry name" value="Peptidase_M41"/>
</dbReference>
<accession>A0A9D8KF67</accession>
<feature type="transmembrane region" description="Helical" evidence="15">
    <location>
        <begin position="15"/>
        <end position="33"/>
    </location>
</feature>
<dbReference type="Gene3D" id="1.10.8.60">
    <property type="match status" value="1"/>
</dbReference>
<comment type="subcellular location">
    <subcellularLocation>
        <location evidence="15">Cell membrane</location>
        <topology evidence="15">Multi-pass membrane protein</topology>
        <orientation evidence="15">Cytoplasmic side</orientation>
    </subcellularLocation>
    <subcellularLocation>
        <location evidence="1">Membrane</location>
    </subcellularLocation>
</comment>
<dbReference type="Gene3D" id="3.40.50.300">
    <property type="entry name" value="P-loop containing nucleotide triphosphate hydrolases"/>
    <property type="match status" value="1"/>
</dbReference>
<reference evidence="18" key="1">
    <citation type="journal article" date="2021" name="Environ. Microbiol.">
        <title>Genomic characterization of three novel Desulfobacterota classes expand the metabolic and phylogenetic diversity of the phylum.</title>
        <authorList>
            <person name="Murphy C.L."/>
            <person name="Biggerstaff J."/>
            <person name="Eichhorn A."/>
            <person name="Ewing E."/>
            <person name="Shahan R."/>
            <person name="Soriano D."/>
            <person name="Stewart S."/>
            <person name="VanMol K."/>
            <person name="Walker R."/>
            <person name="Walters P."/>
            <person name="Elshahed M.S."/>
            <person name="Youssef N.H."/>
        </authorList>
    </citation>
    <scope>NUCLEOTIDE SEQUENCE</scope>
    <source>
        <strain evidence="18">Zod_Metabat.24</strain>
    </source>
</reference>
<dbReference type="FunFam" id="3.40.50.300:FF:000001">
    <property type="entry name" value="ATP-dependent zinc metalloprotease FtsH"/>
    <property type="match status" value="1"/>
</dbReference>
<dbReference type="InterPro" id="IPR005936">
    <property type="entry name" value="FtsH"/>
</dbReference>
<comment type="caution">
    <text evidence="18">The sequence shown here is derived from an EMBL/GenBank/DDBJ whole genome shotgun (WGS) entry which is preliminary data.</text>
</comment>
<sequence>MTGEKKGKTKPKFSFLYFILIALIVYLAASLFVKPKVEEVDYSEFLNYVKAGKVEDLKIGEETITGKFTKEVDGKAEKVDFKTTKVDDPGLVPLLNEKGVSYAGKLENTILLQLLLWLPLFVILGLFWYFMMKRMGRGPDFMSVGRSKAKIYAEDQVKVNFTDVAGVDEAEEELTEVIEFLKNPGKFQRLGGKIPKGILLVGSPGTGKTLLARAVAGEAGVPFFSISGSEFVEMFVGVGAARVRDLFSQAQDRAPCIIFIDELDALGKARGLNPTGGHDEREQTLNQLLVEMDGFDPRKGLILMSATNRPEILDPALLRPGRFDRHVLVDKPDKKGRLEILNIHSKDLVLAKNVDLEKIAAKTPGFVGADLANIANEAALLAARAGKEAVEDGDFDEAIERAVAGLEKKNRLMNQQEKERVAYHEVGHALVAANLPGTDAVEKISIVPRGLAALGYTLQLPTEDRYLMTETELKNRLATLLGGRVAEEIIFKEPSTGAHNDLMKATDIARSMVTEYGMSDKLGLVTFERERGPSFLGIGGMEGPKEHSDDTSREIDKEIRRVIDAAYDTAKRILTKEDKRLKRMAKRLLEVEVLEDEELVKLLGKGKKDNRVS</sequence>
<dbReference type="Pfam" id="PF06480">
    <property type="entry name" value="FtsH_ext"/>
    <property type="match status" value="1"/>
</dbReference>
<dbReference type="Proteomes" id="UP000809273">
    <property type="component" value="Unassembled WGS sequence"/>
</dbReference>
<evidence type="ECO:0000313" key="19">
    <source>
        <dbReference type="Proteomes" id="UP000809273"/>
    </source>
</evidence>
<evidence type="ECO:0000256" key="12">
    <source>
        <dbReference type="ARBA" id="ARBA00023049"/>
    </source>
</evidence>
<dbReference type="GO" id="GO:0006508">
    <property type="term" value="P:proteolysis"/>
    <property type="evidence" value="ECO:0007669"/>
    <property type="project" value="UniProtKB-KW"/>
</dbReference>
<dbReference type="PANTHER" id="PTHR23076:SF97">
    <property type="entry name" value="ATP-DEPENDENT ZINC METALLOPROTEASE YME1L1"/>
    <property type="match status" value="1"/>
</dbReference>
<feature type="active site" evidence="15">
    <location>
        <position position="425"/>
    </location>
</feature>
<keyword evidence="9 15" id="KW-0862">Zinc</keyword>
<evidence type="ECO:0000256" key="16">
    <source>
        <dbReference type="RuleBase" id="RU003651"/>
    </source>
</evidence>
<feature type="binding site" evidence="15">
    <location>
        <position position="501"/>
    </location>
    <ligand>
        <name>Zn(2+)</name>
        <dbReference type="ChEBI" id="CHEBI:29105"/>
        <note>catalytic</note>
    </ligand>
</feature>
<dbReference type="PROSITE" id="PS00674">
    <property type="entry name" value="AAA"/>
    <property type="match status" value="1"/>
</dbReference>
<dbReference type="InterPro" id="IPR011546">
    <property type="entry name" value="Pept_M41_FtsH_extracell"/>
</dbReference>
<evidence type="ECO:0000256" key="13">
    <source>
        <dbReference type="ARBA" id="ARBA00023136"/>
    </source>
</evidence>
<dbReference type="GO" id="GO:0004222">
    <property type="term" value="F:metalloendopeptidase activity"/>
    <property type="evidence" value="ECO:0007669"/>
    <property type="project" value="InterPro"/>
</dbReference>
<evidence type="ECO:0000256" key="7">
    <source>
        <dbReference type="ARBA" id="ARBA00022741"/>
    </source>
</evidence>
<dbReference type="Pfam" id="PF01434">
    <property type="entry name" value="Peptidase_M41"/>
    <property type="match status" value="1"/>
</dbReference>
<dbReference type="InterPro" id="IPR037219">
    <property type="entry name" value="Peptidase_M41-like"/>
</dbReference>
<evidence type="ECO:0000256" key="15">
    <source>
        <dbReference type="HAMAP-Rule" id="MF_01458"/>
    </source>
</evidence>
<evidence type="ECO:0000256" key="11">
    <source>
        <dbReference type="ARBA" id="ARBA00022989"/>
    </source>
</evidence>
<dbReference type="GO" id="GO:0005524">
    <property type="term" value="F:ATP binding"/>
    <property type="evidence" value="ECO:0007669"/>
    <property type="project" value="UniProtKB-UniRule"/>
</dbReference>
<protein>
    <recommendedName>
        <fullName evidence="15">ATP-dependent zinc metalloprotease FtsH</fullName>
        <ecNumber evidence="15">3.4.24.-</ecNumber>
    </recommendedName>
</protein>
<evidence type="ECO:0000256" key="4">
    <source>
        <dbReference type="ARBA" id="ARBA00022670"/>
    </source>
</evidence>
<keyword evidence="3 15" id="KW-1003">Cell membrane</keyword>
<dbReference type="InterPro" id="IPR027417">
    <property type="entry name" value="P-loop_NTPase"/>
</dbReference>
<dbReference type="SMART" id="SM00382">
    <property type="entry name" value="AAA"/>
    <property type="match status" value="1"/>
</dbReference>
<evidence type="ECO:0000313" key="18">
    <source>
        <dbReference type="EMBL" id="MBN1573412.1"/>
    </source>
</evidence>
<comment type="cofactor">
    <cofactor evidence="15">
        <name>Zn(2+)</name>
        <dbReference type="ChEBI" id="CHEBI:29105"/>
    </cofactor>
    <text evidence="15">Binds 1 zinc ion per subunit.</text>
</comment>
<keyword evidence="13 15" id="KW-0472">Membrane</keyword>
<dbReference type="GO" id="GO:0008270">
    <property type="term" value="F:zinc ion binding"/>
    <property type="evidence" value="ECO:0007669"/>
    <property type="project" value="UniProtKB-UniRule"/>
</dbReference>
<dbReference type="InterPro" id="IPR003959">
    <property type="entry name" value="ATPase_AAA_core"/>
</dbReference>
<evidence type="ECO:0000256" key="5">
    <source>
        <dbReference type="ARBA" id="ARBA00022692"/>
    </source>
</evidence>
<organism evidence="18 19">
    <name type="scientific">Candidatus Zymogenus saltonus</name>
    <dbReference type="NCBI Taxonomy" id="2844893"/>
    <lineage>
        <taxon>Bacteria</taxon>
        <taxon>Deltaproteobacteria</taxon>
        <taxon>Candidatus Zymogenia</taxon>
        <taxon>Candidatus Zymogeniales</taxon>
        <taxon>Candidatus Zymogenaceae</taxon>
        <taxon>Candidatus Zymogenus</taxon>
    </lineage>
</organism>
<keyword evidence="4 15" id="KW-0645">Protease</keyword>
<dbReference type="GO" id="GO:0004176">
    <property type="term" value="F:ATP-dependent peptidase activity"/>
    <property type="evidence" value="ECO:0007669"/>
    <property type="project" value="InterPro"/>
</dbReference>